<accession>A0A3P7P0R6</accession>
<dbReference type="OrthoDB" id="415597at2759"/>
<sequence>MTLEPRTAHLQPLCESLTLPPVSLQCMQTDRKGVLQSFQLQNPSEVPVYFRVTGFKLILNEGEEVFASCDSYLNQLGVDHPLIELQTTGDTILPGGIAKVNWIFRPMESREYKVSRLKIIADLHMFPKPDCIADDPSCLHAQITFFCEKSS</sequence>
<reference evidence="2 3" key="1">
    <citation type="submission" date="2018-11" db="EMBL/GenBank/DDBJ databases">
        <authorList>
            <consortium name="Pathogen Informatics"/>
        </authorList>
    </citation>
    <scope>NUCLEOTIDE SEQUENCE [LARGE SCALE GENOMIC DNA]</scope>
</reference>
<dbReference type="Proteomes" id="UP000281553">
    <property type="component" value="Unassembled WGS sequence"/>
</dbReference>
<proteinExistence type="predicted"/>
<dbReference type="Pfam" id="PF24291">
    <property type="entry name" value="Ig_CFAP65"/>
    <property type="match status" value="1"/>
</dbReference>
<feature type="domain" description="CFAP65 tenth Ig-like" evidence="1">
    <location>
        <begin position="18"/>
        <end position="115"/>
    </location>
</feature>
<protein>
    <recommendedName>
        <fullName evidence="1">CFAP65 tenth Ig-like domain-containing protein</fullName>
    </recommendedName>
</protein>
<dbReference type="InterPro" id="IPR056305">
    <property type="entry name" value="Ig_CFAP65_10th"/>
</dbReference>
<name>A0A3P7P0R6_DIBLA</name>
<keyword evidence="3" id="KW-1185">Reference proteome</keyword>
<dbReference type="AlphaFoldDB" id="A0A3P7P0R6"/>
<evidence type="ECO:0000313" key="3">
    <source>
        <dbReference type="Proteomes" id="UP000281553"/>
    </source>
</evidence>
<evidence type="ECO:0000313" key="2">
    <source>
        <dbReference type="EMBL" id="VDN42248.1"/>
    </source>
</evidence>
<organism evidence="2 3">
    <name type="scientific">Dibothriocephalus latus</name>
    <name type="common">Fish tapeworm</name>
    <name type="synonym">Diphyllobothrium latum</name>
    <dbReference type="NCBI Taxonomy" id="60516"/>
    <lineage>
        <taxon>Eukaryota</taxon>
        <taxon>Metazoa</taxon>
        <taxon>Spiralia</taxon>
        <taxon>Lophotrochozoa</taxon>
        <taxon>Platyhelminthes</taxon>
        <taxon>Cestoda</taxon>
        <taxon>Eucestoda</taxon>
        <taxon>Diphyllobothriidea</taxon>
        <taxon>Diphyllobothriidae</taxon>
        <taxon>Dibothriocephalus</taxon>
    </lineage>
</organism>
<evidence type="ECO:0000259" key="1">
    <source>
        <dbReference type="Pfam" id="PF24291"/>
    </source>
</evidence>
<dbReference type="EMBL" id="UYRU01104084">
    <property type="protein sequence ID" value="VDN42248.1"/>
    <property type="molecule type" value="Genomic_DNA"/>
</dbReference>
<gene>
    <name evidence="2" type="ORF">DILT_LOCUS18775</name>
</gene>